<feature type="region of interest" description="Disordered" evidence="1">
    <location>
        <begin position="1"/>
        <end position="38"/>
    </location>
</feature>
<organism evidence="2 3">
    <name type="scientific">Anopheles maculatus</name>
    <dbReference type="NCBI Taxonomy" id="74869"/>
    <lineage>
        <taxon>Eukaryota</taxon>
        <taxon>Metazoa</taxon>
        <taxon>Ecdysozoa</taxon>
        <taxon>Arthropoda</taxon>
        <taxon>Hexapoda</taxon>
        <taxon>Insecta</taxon>
        <taxon>Pterygota</taxon>
        <taxon>Neoptera</taxon>
        <taxon>Endopterygota</taxon>
        <taxon>Diptera</taxon>
        <taxon>Nematocera</taxon>
        <taxon>Culicoidea</taxon>
        <taxon>Culicidae</taxon>
        <taxon>Anophelinae</taxon>
        <taxon>Anopheles</taxon>
        <taxon>Anopheles maculatus group</taxon>
    </lineage>
</organism>
<reference evidence="3" key="1">
    <citation type="submission" date="2013-09" db="EMBL/GenBank/DDBJ databases">
        <title>The Genome Sequence of Anopheles maculatus species B.</title>
        <authorList>
            <consortium name="The Broad Institute Genomics Platform"/>
            <person name="Neafsey D.E."/>
            <person name="Besansky N."/>
            <person name="Howell P."/>
            <person name="Walton C."/>
            <person name="Young S.K."/>
            <person name="Zeng Q."/>
            <person name="Gargeya S."/>
            <person name="Fitzgerald M."/>
            <person name="Haas B."/>
            <person name="Abouelleil A."/>
            <person name="Allen A.W."/>
            <person name="Alvarado L."/>
            <person name="Arachchi H.M."/>
            <person name="Berlin A.M."/>
            <person name="Chapman S.B."/>
            <person name="Gainer-Dewar J."/>
            <person name="Goldberg J."/>
            <person name="Griggs A."/>
            <person name="Gujja S."/>
            <person name="Hansen M."/>
            <person name="Howarth C."/>
            <person name="Imamovic A."/>
            <person name="Ireland A."/>
            <person name="Larimer J."/>
            <person name="McCowan C."/>
            <person name="Murphy C."/>
            <person name="Pearson M."/>
            <person name="Poon T.W."/>
            <person name="Priest M."/>
            <person name="Roberts A."/>
            <person name="Saif S."/>
            <person name="Shea T."/>
            <person name="Sisk P."/>
            <person name="Sykes S."/>
            <person name="Wortman J."/>
            <person name="Nusbaum C."/>
            <person name="Birren B."/>
        </authorList>
    </citation>
    <scope>NUCLEOTIDE SEQUENCE [LARGE SCALE GENOMIC DNA]</scope>
    <source>
        <strain evidence="3">maculatus3</strain>
    </source>
</reference>
<keyword evidence="3" id="KW-1185">Reference proteome</keyword>
<dbReference type="VEuPathDB" id="VectorBase:AMAM017399"/>
<feature type="compositionally biased region" description="Low complexity" evidence="1">
    <location>
        <begin position="29"/>
        <end position="38"/>
    </location>
</feature>
<name>A0A182T0Y1_9DIPT</name>
<evidence type="ECO:0000256" key="1">
    <source>
        <dbReference type="SAM" id="MobiDB-lite"/>
    </source>
</evidence>
<protein>
    <submittedName>
        <fullName evidence="2">Uncharacterized protein</fullName>
    </submittedName>
</protein>
<sequence>MSNNTRDGNENFWPPNQQQPPPPPHHYQHAQQQQQQQLHQTLLQQPVVPQLLPHPQHLSYAVPTVPVVTPSNAAAFYHNAAGMVDNYGGTGTGYSMHHGGTHQPMEDEYTDSYGQPIKVVYQPQQQQQQQAAAAACMIPCTQEDTNQNHSVQDKQ</sequence>
<evidence type="ECO:0000313" key="2">
    <source>
        <dbReference type="EnsemblMetazoa" id="AMAM017399-PA"/>
    </source>
</evidence>
<dbReference type="AlphaFoldDB" id="A0A182T0Y1"/>
<proteinExistence type="predicted"/>
<dbReference type="EnsemblMetazoa" id="AMAM017399-RA">
    <property type="protein sequence ID" value="AMAM017399-PA"/>
    <property type="gene ID" value="AMAM017399"/>
</dbReference>
<reference evidence="2" key="2">
    <citation type="submission" date="2020-05" db="UniProtKB">
        <authorList>
            <consortium name="EnsemblMetazoa"/>
        </authorList>
    </citation>
    <scope>IDENTIFICATION</scope>
    <source>
        <strain evidence="2">maculatus3</strain>
    </source>
</reference>
<accession>A0A182T0Y1</accession>
<dbReference type="Proteomes" id="UP000075901">
    <property type="component" value="Unassembled WGS sequence"/>
</dbReference>
<evidence type="ECO:0000313" key="3">
    <source>
        <dbReference type="Proteomes" id="UP000075901"/>
    </source>
</evidence>